<dbReference type="GO" id="GO:0008408">
    <property type="term" value="F:3'-5' exonuclease activity"/>
    <property type="evidence" value="ECO:0007669"/>
    <property type="project" value="TreeGrafter"/>
</dbReference>
<feature type="domain" description="Exonuclease" evidence="4">
    <location>
        <begin position="11"/>
        <end position="187"/>
    </location>
</feature>
<evidence type="ECO:0000313" key="6">
    <source>
        <dbReference type="Proteomes" id="UP000668403"/>
    </source>
</evidence>
<dbReference type="PANTHER" id="PTHR30231">
    <property type="entry name" value="DNA POLYMERASE III SUBUNIT EPSILON"/>
    <property type="match status" value="1"/>
</dbReference>
<dbReference type="GO" id="GO:0005829">
    <property type="term" value="C:cytosol"/>
    <property type="evidence" value="ECO:0007669"/>
    <property type="project" value="TreeGrafter"/>
</dbReference>
<dbReference type="RefSeq" id="WP_208238668.1">
    <property type="nucleotide sequence ID" value="NZ_BAAAQU010000002.1"/>
</dbReference>
<dbReference type="NCBIfam" id="NF005927">
    <property type="entry name" value="PRK07942.1"/>
    <property type="match status" value="1"/>
</dbReference>
<evidence type="ECO:0000256" key="2">
    <source>
        <dbReference type="ARBA" id="ARBA00022801"/>
    </source>
</evidence>
<sequence length="232" mass="25649">MTTHLPLWTERIAVFDTETTGVDPREARIVTAAIALLNRDGEIAERYDWLLDPGVEIPLPAVQVHGISTDVARASGIHAEVGIAQIVEQVAEMLARGFPIVAYNAPFDLTLLRAEAARYGIAWPETVAPVIDPLVLDKQFDRFRRGKRTLAAVAAHYGVEIGQAHDAGDDAIAAGRVLHRLTEKFVDVIPADLDDLHRSQVQWARDQAENFQAYMRRSKNPSFVADGGWPLR</sequence>
<dbReference type="PANTHER" id="PTHR30231:SF4">
    <property type="entry name" value="PROTEIN NEN2"/>
    <property type="match status" value="1"/>
</dbReference>
<keyword evidence="3 5" id="KW-0269">Exonuclease</keyword>
<evidence type="ECO:0000313" key="5">
    <source>
        <dbReference type="EMBL" id="MBO2990007.1"/>
    </source>
</evidence>
<organism evidence="5 6">
    <name type="scientific">Leucobacter tardus</name>
    <dbReference type="NCBI Taxonomy" id="501483"/>
    <lineage>
        <taxon>Bacteria</taxon>
        <taxon>Bacillati</taxon>
        <taxon>Actinomycetota</taxon>
        <taxon>Actinomycetes</taxon>
        <taxon>Micrococcales</taxon>
        <taxon>Microbacteriaceae</taxon>
        <taxon>Leucobacter</taxon>
    </lineage>
</organism>
<evidence type="ECO:0000259" key="4">
    <source>
        <dbReference type="SMART" id="SM00479"/>
    </source>
</evidence>
<dbReference type="SUPFAM" id="SSF53098">
    <property type="entry name" value="Ribonuclease H-like"/>
    <property type="match status" value="1"/>
</dbReference>
<keyword evidence="6" id="KW-1185">Reference proteome</keyword>
<protein>
    <submittedName>
        <fullName evidence="5">3'-5' exonuclease</fullName>
    </submittedName>
</protein>
<reference evidence="5" key="1">
    <citation type="submission" date="2021-03" db="EMBL/GenBank/DDBJ databases">
        <title>Leucobacter chromiisoli sp. nov., isolated from chromium-containing soil of chemical plant.</title>
        <authorList>
            <person name="Xu Z."/>
        </authorList>
    </citation>
    <scope>NUCLEOTIDE SEQUENCE</scope>
    <source>
        <strain evidence="5">K 70/01</strain>
    </source>
</reference>
<dbReference type="GO" id="GO:0003676">
    <property type="term" value="F:nucleic acid binding"/>
    <property type="evidence" value="ECO:0007669"/>
    <property type="project" value="InterPro"/>
</dbReference>
<evidence type="ECO:0000256" key="3">
    <source>
        <dbReference type="ARBA" id="ARBA00022839"/>
    </source>
</evidence>
<dbReference type="Pfam" id="PF00929">
    <property type="entry name" value="RNase_T"/>
    <property type="match status" value="1"/>
</dbReference>
<dbReference type="Proteomes" id="UP000668403">
    <property type="component" value="Unassembled WGS sequence"/>
</dbReference>
<dbReference type="SMART" id="SM00479">
    <property type="entry name" value="EXOIII"/>
    <property type="match status" value="1"/>
</dbReference>
<dbReference type="EMBL" id="JAGFBF010000005">
    <property type="protein sequence ID" value="MBO2990007.1"/>
    <property type="molecule type" value="Genomic_DNA"/>
</dbReference>
<keyword evidence="1" id="KW-0540">Nuclease</keyword>
<evidence type="ECO:0000256" key="1">
    <source>
        <dbReference type="ARBA" id="ARBA00022722"/>
    </source>
</evidence>
<dbReference type="Gene3D" id="3.30.420.10">
    <property type="entry name" value="Ribonuclease H-like superfamily/Ribonuclease H"/>
    <property type="match status" value="1"/>
</dbReference>
<proteinExistence type="predicted"/>
<dbReference type="InterPro" id="IPR013520">
    <property type="entry name" value="Ribonucl_H"/>
</dbReference>
<comment type="caution">
    <text evidence="5">The sequence shown here is derived from an EMBL/GenBank/DDBJ whole genome shotgun (WGS) entry which is preliminary data.</text>
</comment>
<dbReference type="AlphaFoldDB" id="A0A939QDW6"/>
<dbReference type="InterPro" id="IPR012337">
    <property type="entry name" value="RNaseH-like_sf"/>
</dbReference>
<dbReference type="InterPro" id="IPR036397">
    <property type="entry name" value="RNaseH_sf"/>
</dbReference>
<name>A0A939QDW6_9MICO</name>
<accession>A0A939QDW6</accession>
<gene>
    <name evidence="5" type="ORF">J4H85_08390</name>
</gene>
<dbReference type="CDD" id="cd06127">
    <property type="entry name" value="DEDDh"/>
    <property type="match status" value="1"/>
</dbReference>
<keyword evidence="2" id="KW-0378">Hydrolase</keyword>